<dbReference type="Proteomes" id="UP000319894">
    <property type="component" value="Unassembled WGS sequence"/>
</dbReference>
<evidence type="ECO:0000256" key="4">
    <source>
        <dbReference type="ARBA" id="ARBA00023136"/>
    </source>
</evidence>
<name>A0A554NBC3_9EURY</name>
<feature type="transmembrane region" description="Helical" evidence="5">
    <location>
        <begin position="55"/>
        <end position="76"/>
    </location>
</feature>
<evidence type="ECO:0000313" key="7">
    <source>
        <dbReference type="EMBL" id="TSD14697.1"/>
    </source>
</evidence>
<comment type="subcellular location">
    <subcellularLocation>
        <location evidence="1">Membrane</location>
        <topology evidence="1">Single-pass membrane protein</topology>
    </subcellularLocation>
</comment>
<reference evidence="7 8" key="1">
    <citation type="submission" date="2018-06" db="EMBL/GenBank/DDBJ databases">
        <title>Natronomonas sp. F16-60 a new haloarchaeon isolated from a solar saltern of Isla Cristina, Huelva, Spain.</title>
        <authorList>
            <person name="Duran-Viseras A."/>
            <person name="Sanchez-Porro C."/>
            <person name="Ventosa A."/>
        </authorList>
    </citation>
    <scope>NUCLEOTIDE SEQUENCE [LARGE SCALE GENOMIC DNA]</scope>
    <source>
        <strain evidence="7 8">F16-60</strain>
    </source>
</reference>
<sequence length="475" mass="48620">MVTGRRAKSFWSDRRNRFAQVFDCPFSVHTRSDSGLPVPCRPTGMRLRPGSGLDALSTLALAALLVLAGCTLPAGLGGDGGGDGDDLEASVDWVAGDSEILGNHHSPGVGRLPGTEGLDGTVVAHPLGGRGDREGCRLLALNGGGGERWAAPVPPEHCTIHAVADPAVADFVGDATPEVIVSTTESETVAYDARTGERRFAVSLTDYGYTRPVVADLAGDAAPELVTQDARGELFVVRPDGVVWRRSLDAYTFVDPVVADVDADGRTELVVGLGDGRVVAFAGGGTREWTRSLGTGTGDAVVWATAADVDDDPAVEFIATTAEGATVALDGATGETEWRFADAGSPAAVGPALDGDDDGAVEVYVTGANARVRALNGSTGAVEWTSDRLSGASLRSVPSAVAADVDGDGGPELVAATGDGTVGVLAGDGTVRATFDRGGDRALYTPPVAADVDDDGREEVLVPYGDGRLHAVSFD</sequence>
<dbReference type="SUPFAM" id="SSF69318">
    <property type="entry name" value="Integrin alpha N-terminal domain"/>
    <property type="match status" value="2"/>
</dbReference>
<dbReference type="AlphaFoldDB" id="A0A554NBC3"/>
<organism evidence="7 8">
    <name type="scientific">Haloglomus irregulare</name>
    <dbReference type="NCBI Taxonomy" id="2234134"/>
    <lineage>
        <taxon>Archaea</taxon>
        <taxon>Methanobacteriati</taxon>
        <taxon>Methanobacteriota</taxon>
        <taxon>Stenosarchaea group</taxon>
        <taxon>Halobacteria</taxon>
        <taxon>Halobacteriales</taxon>
        <taxon>Natronomonadaceae</taxon>
        <taxon>Haloglomus</taxon>
    </lineage>
</organism>
<dbReference type="InterPro" id="IPR002372">
    <property type="entry name" value="PQQ_rpt_dom"/>
</dbReference>
<evidence type="ECO:0000256" key="5">
    <source>
        <dbReference type="SAM" id="Phobius"/>
    </source>
</evidence>
<protein>
    <recommendedName>
        <fullName evidence="6">Pyrrolo-quinoline quinone repeat domain-containing protein</fullName>
    </recommendedName>
</protein>
<keyword evidence="3 5" id="KW-1133">Transmembrane helix</keyword>
<dbReference type="PANTHER" id="PTHR21419:SF30">
    <property type="entry name" value="IG-LIKE DOMAIN-CONTAINING PROTEIN"/>
    <property type="match status" value="1"/>
</dbReference>
<dbReference type="InterPro" id="IPR015943">
    <property type="entry name" value="WD40/YVTN_repeat-like_dom_sf"/>
</dbReference>
<dbReference type="InterPro" id="IPR045232">
    <property type="entry name" value="FAM234"/>
</dbReference>
<dbReference type="GO" id="GO:0016020">
    <property type="term" value="C:membrane"/>
    <property type="evidence" value="ECO:0007669"/>
    <property type="project" value="UniProtKB-SubCell"/>
</dbReference>
<evidence type="ECO:0000256" key="1">
    <source>
        <dbReference type="ARBA" id="ARBA00004167"/>
    </source>
</evidence>
<dbReference type="Gene3D" id="2.130.10.10">
    <property type="entry name" value="YVTN repeat-like/Quinoprotein amine dehydrogenase"/>
    <property type="match status" value="1"/>
</dbReference>
<evidence type="ECO:0000259" key="6">
    <source>
        <dbReference type="Pfam" id="PF13360"/>
    </source>
</evidence>
<keyword evidence="4 5" id="KW-0472">Membrane</keyword>
<gene>
    <name evidence="7" type="ORF">DP107_06885</name>
</gene>
<evidence type="ECO:0000313" key="8">
    <source>
        <dbReference type="Proteomes" id="UP000319894"/>
    </source>
</evidence>
<feature type="domain" description="Pyrrolo-quinoline quinone repeat" evidence="6">
    <location>
        <begin position="275"/>
        <end position="432"/>
    </location>
</feature>
<dbReference type="InterPro" id="IPR028994">
    <property type="entry name" value="Integrin_alpha_N"/>
</dbReference>
<dbReference type="InParanoid" id="A0A554NBC3"/>
<accession>A0A554NBC3</accession>
<dbReference type="PANTHER" id="PTHR21419">
    <property type="match status" value="1"/>
</dbReference>
<keyword evidence="2 5" id="KW-0812">Transmembrane</keyword>
<comment type="caution">
    <text evidence="7">The sequence shown here is derived from an EMBL/GenBank/DDBJ whole genome shotgun (WGS) entry which is preliminary data.</text>
</comment>
<evidence type="ECO:0000256" key="2">
    <source>
        <dbReference type="ARBA" id="ARBA00022692"/>
    </source>
</evidence>
<dbReference type="Pfam" id="PF13360">
    <property type="entry name" value="PQQ_2"/>
    <property type="match status" value="1"/>
</dbReference>
<proteinExistence type="predicted"/>
<keyword evidence="8" id="KW-1185">Reference proteome</keyword>
<dbReference type="EMBL" id="QMDX01000003">
    <property type="protein sequence ID" value="TSD14697.1"/>
    <property type="molecule type" value="Genomic_DNA"/>
</dbReference>
<evidence type="ECO:0000256" key="3">
    <source>
        <dbReference type="ARBA" id="ARBA00022989"/>
    </source>
</evidence>